<feature type="domain" description="Squalene cyclase N-terminal" evidence="6">
    <location>
        <begin position="99"/>
        <end position="401"/>
    </location>
</feature>
<evidence type="ECO:0000313" key="7">
    <source>
        <dbReference type="EMBL" id="KAF9621070.1"/>
    </source>
</evidence>
<gene>
    <name evidence="7" type="ORF">IFM89_016111</name>
</gene>
<comment type="similarity">
    <text evidence="1 4">Belongs to the terpene cyclase/mutase family.</text>
</comment>
<dbReference type="GO" id="GO:0005811">
    <property type="term" value="C:lipid droplet"/>
    <property type="evidence" value="ECO:0007669"/>
    <property type="project" value="InterPro"/>
</dbReference>
<dbReference type="GO" id="GO:0042300">
    <property type="term" value="F:beta-amyrin synthase activity"/>
    <property type="evidence" value="ECO:0007669"/>
    <property type="project" value="TreeGrafter"/>
</dbReference>
<dbReference type="SUPFAM" id="SSF48239">
    <property type="entry name" value="Terpenoid cyclases/Protein prenyltransferases"/>
    <property type="match status" value="2"/>
</dbReference>
<dbReference type="Proteomes" id="UP000631114">
    <property type="component" value="Unassembled WGS sequence"/>
</dbReference>
<dbReference type="InterPro" id="IPR032697">
    <property type="entry name" value="SQ_cyclase_N"/>
</dbReference>
<dbReference type="SFLD" id="SFLDG01016">
    <property type="entry name" value="Prenyltransferase_Like_2"/>
    <property type="match status" value="1"/>
</dbReference>
<dbReference type="PANTHER" id="PTHR11764:SF55">
    <property type="entry name" value="TERPENE CYCLASE_MUTASE FAMILY MEMBER"/>
    <property type="match status" value="1"/>
</dbReference>
<evidence type="ECO:0000259" key="5">
    <source>
        <dbReference type="Pfam" id="PF13243"/>
    </source>
</evidence>
<dbReference type="FunFam" id="1.50.10.20:FF:000002">
    <property type="entry name" value="Terpene cyclase/mutase family member"/>
    <property type="match status" value="1"/>
</dbReference>
<reference evidence="7 8" key="1">
    <citation type="submission" date="2020-10" db="EMBL/GenBank/DDBJ databases">
        <title>The Coptis chinensis genome and diversification of protoberbering-type alkaloids.</title>
        <authorList>
            <person name="Wang B."/>
            <person name="Shu S."/>
            <person name="Song C."/>
            <person name="Liu Y."/>
        </authorList>
    </citation>
    <scope>NUCLEOTIDE SEQUENCE [LARGE SCALE GENOMIC DNA]</scope>
    <source>
        <strain evidence="7">HL-2020</strain>
        <tissue evidence="7">Leaf</tissue>
    </source>
</reference>
<keyword evidence="3 4" id="KW-0413">Isomerase</keyword>
<feature type="non-terminal residue" evidence="7">
    <location>
        <position position="774"/>
    </location>
</feature>
<evidence type="ECO:0000259" key="6">
    <source>
        <dbReference type="Pfam" id="PF13249"/>
    </source>
</evidence>
<dbReference type="PANTHER" id="PTHR11764">
    <property type="entry name" value="TERPENE CYCLASE/MUTASE FAMILY MEMBER"/>
    <property type="match status" value="1"/>
</dbReference>
<dbReference type="Pfam" id="PF13243">
    <property type="entry name" value="SQHop_cyclase_C"/>
    <property type="match status" value="1"/>
</dbReference>
<evidence type="ECO:0000313" key="8">
    <source>
        <dbReference type="Proteomes" id="UP000631114"/>
    </source>
</evidence>
<dbReference type="EC" id="5.4.99.-" evidence="4"/>
<dbReference type="InterPro" id="IPR002365">
    <property type="entry name" value="Terpene_synthase_CS"/>
</dbReference>
<keyword evidence="2" id="KW-0677">Repeat</keyword>
<dbReference type="EMBL" id="JADFTS010000002">
    <property type="protein sequence ID" value="KAF9621070.1"/>
    <property type="molecule type" value="Genomic_DNA"/>
</dbReference>
<name>A0A835M6I4_9MAGN</name>
<evidence type="ECO:0000256" key="4">
    <source>
        <dbReference type="RuleBase" id="RU362003"/>
    </source>
</evidence>
<dbReference type="FunFam" id="1.50.10.20:FF:000022">
    <property type="entry name" value="Terpene cyclase/mutase family member"/>
    <property type="match status" value="1"/>
</dbReference>
<evidence type="ECO:0000256" key="3">
    <source>
        <dbReference type="ARBA" id="ARBA00023235"/>
    </source>
</evidence>
<feature type="domain" description="Squalene cyclase C-terminal" evidence="5">
    <location>
        <begin position="413"/>
        <end position="717"/>
    </location>
</feature>
<dbReference type="Pfam" id="PF13249">
    <property type="entry name" value="SQHop_cyclase_N"/>
    <property type="match status" value="1"/>
</dbReference>
<protein>
    <recommendedName>
        <fullName evidence="4">Terpene cyclase/mutase family member</fullName>
        <ecNumber evidence="4">5.4.99.-</ecNumber>
    </recommendedName>
</protein>
<dbReference type="NCBIfam" id="TIGR01787">
    <property type="entry name" value="squalene_cyclas"/>
    <property type="match status" value="1"/>
</dbReference>
<evidence type="ECO:0000256" key="2">
    <source>
        <dbReference type="ARBA" id="ARBA00022737"/>
    </source>
</evidence>
<evidence type="ECO:0000256" key="1">
    <source>
        <dbReference type="ARBA" id="ARBA00009755"/>
    </source>
</evidence>
<dbReference type="PROSITE" id="PS01074">
    <property type="entry name" value="TERPENE_SYNTHASES"/>
    <property type="match status" value="1"/>
</dbReference>
<dbReference type="InterPro" id="IPR032696">
    <property type="entry name" value="SQ_cyclase_C"/>
</dbReference>
<organism evidence="7 8">
    <name type="scientific">Coptis chinensis</name>
    <dbReference type="NCBI Taxonomy" id="261450"/>
    <lineage>
        <taxon>Eukaryota</taxon>
        <taxon>Viridiplantae</taxon>
        <taxon>Streptophyta</taxon>
        <taxon>Embryophyta</taxon>
        <taxon>Tracheophyta</taxon>
        <taxon>Spermatophyta</taxon>
        <taxon>Magnoliopsida</taxon>
        <taxon>Ranunculales</taxon>
        <taxon>Ranunculaceae</taxon>
        <taxon>Coptidoideae</taxon>
        <taxon>Coptis</taxon>
    </lineage>
</organism>
<dbReference type="CDD" id="cd02892">
    <property type="entry name" value="SQCY_1"/>
    <property type="match status" value="1"/>
</dbReference>
<dbReference type="OrthoDB" id="21502at2759"/>
<dbReference type="AlphaFoldDB" id="A0A835M6I4"/>
<dbReference type="Gene3D" id="1.50.10.20">
    <property type="match status" value="2"/>
</dbReference>
<keyword evidence="8" id="KW-1185">Reference proteome</keyword>
<accession>A0A835M6I4</accession>
<comment type="caution">
    <text evidence="7">The sequence shown here is derived from an EMBL/GenBank/DDBJ whole genome shotgun (WGS) entry which is preliminary data.</text>
</comment>
<proteinExistence type="inferred from homology"/>
<dbReference type="InterPro" id="IPR008930">
    <property type="entry name" value="Terpenoid_cyclase/PrenylTrfase"/>
</dbReference>
<dbReference type="InterPro" id="IPR018333">
    <property type="entry name" value="Squalene_cyclase"/>
</dbReference>
<dbReference type="GO" id="GO:0016104">
    <property type="term" value="P:triterpenoid biosynthetic process"/>
    <property type="evidence" value="ECO:0007669"/>
    <property type="project" value="InterPro"/>
</dbReference>
<sequence length="774" mass="88232">MWKLKIAERSDSPWVFSTNDFTGRQFWEYDPNYGTPEERAEVEKAREKYTKNRFQVRPCSDALLQLQLTNENQFSQNLPAVRLRDDEEVTNEAVTITLRRAVHFCSAMQASDGHWPAENSAPLFLLPPLVMALYITATTNSILSSEHRKEILRYIYNHQNHDGGWGFHIEGHSTMFGTALNYIALRLLGEEANAGVVDKARKWILDHGGVTSIPSWGKTYLSVLGVYEWSGLNPMPPEFWFSPSYFPIHPGKMWCFCRLTYMPMAYLYGKKFVGPITDLILSLREELYTQRYQEIDWNKARHSCCKEDLYTPHSLIQDFIWDSLYFLSEPLLKHWPFSLLREKSLQEVIKHIHYEDENTRYMNIASIEKVYNMLSCWAEDPNSDAFKYHLARIRDYLWIAEDGMKMQNLGSQSWDAFFAIQAILACNLLEEYGPTLKRGHEFLKKSQIQENPQGDFRSMYRHTSKGAWPFSDRDTAWQVSDCTAEGVKVMLLLSQLPVDIVGEKMEPKRLYDAVNILLSLQSKNGGFTAWEPKGAKSWLEVLNPSEVFANSVVEHEYAECTSSAIQALVMFKNLYPEHRTHEIRLSIARAVHFLEEIQRPDGSWYGNWGVCFTYGTWFGVEGLVAAGKTYRNCKAIQSACQFLLHTQRDSDGWGESYVSCPDEEYTHLEGNRSNLVQTAWAMMALICAGQAKRDPTPLHRAARLLINSQMENGSFPQQPGGGVIDEASGVNAKPALSEATHSDLPVTSFEAGNQVKAATLAAAPRLPAITDLHG</sequence>